<gene>
    <name evidence="3" type="ORF">LY90DRAFT_666438</name>
</gene>
<accession>A0A1Y2ER30</accession>
<reference evidence="3 4" key="1">
    <citation type="submission" date="2016-08" db="EMBL/GenBank/DDBJ databases">
        <title>A Parts List for Fungal Cellulosomes Revealed by Comparative Genomics.</title>
        <authorList>
            <consortium name="DOE Joint Genome Institute"/>
            <person name="Haitjema C.H."/>
            <person name="Gilmore S.P."/>
            <person name="Henske J.K."/>
            <person name="Solomon K.V."/>
            <person name="De Groot R."/>
            <person name="Kuo A."/>
            <person name="Mondo S.J."/>
            <person name="Salamov A.A."/>
            <person name="Labutti K."/>
            <person name="Zhao Z."/>
            <person name="Chiniquy J."/>
            <person name="Barry K."/>
            <person name="Brewer H.M."/>
            <person name="Purvine S.O."/>
            <person name="Wright A.T."/>
            <person name="Boxma B."/>
            <person name="Van Alen T."/>
            <person name="Hackstein J.H."/>
            <person name="Baker S.E."/>
            <person name="Grigoriev I.V."/>
            <person name="O'Malley M.A."/>
        </authorList>
    </citation>
    <scope>NUCLEOTIDE SEQUENCE [LARGE SCALE GENOMIC DNA]</scope>
    <source>
        <strain evidence="3 4">G1</strain>
    </source>
</reference>
<dbReference type="Pfam" id="PF12796">
    <property type="entry name" value="Ank_2"/>
    <property type="match status" value="1"/>
</dbReference>
<keyword evidence="1" id="KW-0040">ANK repeat</keyword>
<protein>
    <submittedName>
        <fullName evidence="3">Uncharacterized protein</fullName>
    </submittedName>
</protein>
<dbReference type="PANTHER" id="PTHR46586">
    <property type="entry name" value="ANKYRIN REPEAT-CONTAINING PROTEIN"/>
    <property type="match status" value="1"/>
</dbReference>
<dbReference type="SUPFAM" id="SSF48403">
    <property type="entry name" value="Ankyrin repeat"/>
    <property type="match status" value="1"/>
</dbReference>
<dbReference type="PROSITE" id="PS50088">
    <property type="entry name" value="ANK_REPEAT"/>
    <property type="match status" value="1"/>
</dbReference>
<dbReference type="Gene3D" id="1.25.40.20">
    <property type="entry name" value="Ankyrin repeat-containing domain"/>
    <property type="match status" value="2"/>
</dbReference>
<name>A0A1Y2ER30_9FUNG</name>
<evidence type="ECO:0000313" key="3">
    <source>
        <dbReference type="EMBL" id="ORY73987.1"/>
    </source>
</evidence>
<evidence type="ECO:0000256" key="2">
    <source>
        <dbReference type="SAM" id="MobiDB-lite"/>
    </source>
</evidence>
<feature type="repeat" description="ANK" evidence="1">
    <location>
        <begin position="737"/>
        <end position="769"/>
    </location>
</feature>
<evidence type="ECO:0000313" key="4">
    <source>
        <dbReference type="Proteomes" id="UP000193920"/>
    </source>
</evidence>
<keyword evidence="4" id="KW-1185">Reference proteome</keyword>
<dbReference type="SMART" id="SM00248">
    <property type="entry name" value="ANK"/>
    <property type="match status" value="4"/>
</dbReference>
<proteinExistence type="predicted"/>
<comment type="caution">
    <text evidence="3">The sequence shown here is derived from an EMBL/GenBank/DDBJ whole genome shotgun (WGS) entry which is preliminary data.</text>
</comment>
<feature type="compositionally biased region" description="Polar residues" evidence="2">
    <location>
        <begin position="263"/>
        <end position="288"/>
    </location>
</feature>
<feature type="region of interest" description="Disordered" evidence="2">
    <location>
        <begin position="231"/>
        <end position="288"/>
    </location>
</feature>
<evidence type="ECO:0000256" key="1">
    <source>
        <dbReference type="PROSITE-ProRule" id="PRU00023"/>
    </source>
</evidence>
<feature type="compositionally biased region" description="Basic and acidic residues" evidence="2">
    <location>
        <begin position="231"/>
        <end position="259"/>
    </location>
</feature>
<dbReference type="PANTHER" id="PTHR46586:SF3">
    <property type="entry name" value="ANKYRIN REPEAT-CONTAINING PROTEIN"/>
    <property type="match status" value="1"/>
</dbReference>
<dbReference type="InterPro" id="IPR052050">
    <property type="entry name" value="SecEffector_AnkRepeat"/>
</dbReference>
<dbReference type="InterPro" id="IPR036770">
    <property type="entry name" value="Ankyrin_rpt-contain_sf"/>
</dbReference>
<sequence>MLGTVVNNQTITENINHKTSTSLKEKSIYDKSVVDNKEDEGIKNQPSAFAESILANSIFSENNNDINETINAMSLDEKFMEDIPEGKEINNSKIISDSIMREKSVAGQSFAEKENFINNKSPIIKSSSVSSNTTSERKGSFVEKLDRHPSFVNQSIIEGDIDRRPSYIDKSIIEEKDPEFIDEDRIDENDKHYMERSIIIEEPIRQSTIIDPTGSFEKSKISKNNNYSRIIEHEPSNHVEVGNENKSSIKKDSESDKYSSKSHPNSNKDGNKSVISEANTSYSKRSNKSMSMDYSITSDADRSTTSVRRKIFSMLFIPNSRSNHLFGSGSSGSGLSSVRSSRLFGSSSSSSSKQVEKKKKKKTVFTDLPDNVIQMIFKYIGETYSIEFKHTCSKTYRVGNHPDTIAKWLYYYYDPKVLTIPESDQQIAFKNRVIISNEVIASIVNNIDEKVVEDFDDNLKNSLTAYALKKDDLNLLQALFKPFCFNVEVGLVSIACQNQNKTSQEFITYLFEKDFILPKSTFFEACLRYNTYVINCYLNYNDISHKEIDDYFKSVEKRPFHPMVAAARSGDMALIKNLIEDIGCSISLFGYYAFIKAISHNKLNVAKYIFNIYPQLDLNDNEMMNIVSKAAERGRLDTIRLIKYVYDKRYGKSRSVNVFRKPGILANAITASALAGQLECCVWLMEREKKYINEEYANRILDCFTVHLKGKSHLPLLHRARFLQYLSRFPTNFKSKSGYDLLKIAISHNDEDSINVLIDNGVDFRAENEQALQLACGLGKLKAIKALLNKGAQPNKYVLRTLKKGVIINGNIVRLDREKKNEVTHLINASQSPKRFSLSFQK</sequence>
<dbReference type="InterPro" id="IPR002110">
    <property type="entry name" value="Ankyrin_rpt"/>
</dbReference>
<dbReference type="Proteomes" id="UP000193920">
    <property type="component" value="Unassembled WGS sequence"/>
</dbReference>
<dbReference type="AlphaFoldDB" id="A0A1Y2ER30"/>
<organism evidence="3 4">
    <name type="scientific">Neocallimastix californiae</name>
    <dbReference type="NCBI Taxonomy" id="1754190"/>
    <lineage>
        <taxon>Eukaryota</taxon>
        <taxon>Fungi</taxon>
        <taxon>Fungi incertae sedis</taxon>
        <taxon>Chytridiomycota</taxon>
        <taxon>Chytridiomycota incertae sedis</taxon>
        <taxon>Neocallimastigomycetes</taxon>
        <taxon>Neocallimastigales</taxon>
        <taxon>Neocallimastigaceae</taxon>
        <taxon>Neocallimastix</taxon>
    </lineage>
</organism>
<dbReference type="EMBL" id="MCOG01000031">
    <property type="protein sequence ID" value="ORY73987.1"/>
    <property type="molecule type" value="Genomic_DNA"/>
</dbReference>